<evidence type="ECO:0008006" key="4">
    <source>
        <dbReference type="Google" id="ProtNLM"/>
    </source>
</evidence>
<dbReference type="OrthoDB" id="7848279at2"/>
<evidence type="ECO:0000313" key="2">
    <source>
        <dbReference type="EMBL" id="CTQ32328.1"/>
    </source>
</evidence>
<sequence length="403" mass="42346">MRYILLGTALAVTPATAVAQTTICGGISMVGEWVGGDEASSDVSTTPDLFDLEGQVPIAGHLVRMFTLSTPTDVRVDVAAVPAGDPYIALYDAEGAEVAADDDSGGNFGSRVQATLEPGSYCLAARSYESGVTDVSVQIGRSDQTFPTAAAPPVTPLQMTGGTGCFQPDTAMLGRDLLRGNLGDGLEAVGLPAAYGFSLAEELPLSISASSDAGDPVIRLRDTGGTLLAENDDFDGLNSRIDMTAPLAPGEYCVEVEDYNGGQNQMTVTLDLFDAAAERLRRLNNAEFAPTPEDAVSVTDLGTLSTSILRDVDVSSSAQWFRFDMPEGGLFVAEAIGNGSDPSIILFDRVGRRVGENDDGPNGLDSFLVTRMMPGSYTMAVRLFGEGARGNVRLLMERYVPAE</sequence>
<evidence type="ECO:0000256" key="1">
    <source>
        <dbReference type="SAM" id="SignalP"/>
    </source>
</evidence>
<protein>
    <recommendedName>
        <fullName evidence="4">Bacterial pre-peptidase C-terminal domain protein</fullName>
    </recommendedName>
</protein>
<dbReference type="STRING" id="282197.SAMN04488517_105110"/>
<keyword evidence="1" id="KW-0732">Signal</keyword>
<proteinExistence type="predicted"/>
<dbReference type="EMBL" id="CXPG01000013">
    <property type="protein sequence ID" value="CTQ32328.1"/>
    <property type="molecule type" value="Genomic_DNA"/>
</dbReference>
<keyword evidence="3" id="KW-1185">Reference proteome</keyword>
<reference evidence="2 3" key="1">
    <citation type="submission" date="2015-07" db="EMBL/GenBank/DDBJ databases">
        <authorList>
            <person name="Noorani M."/>
        </authorList>
    </citation>
    <scope>NUCLEOTIDE SEQUENCE [LARGE SCALE GENOMIC DNA]</scope>
    <source>
        <strain evidence="2 3">CECT 5088</strain>
    </source>
</reference>
<name>A0A0M6XN22_9RHOB</name>
<organism evidence="2 3">
    <name type="scientific">Jannaschia rubra</name>
    <dbReference type="NCBI Taxonomy" id="282197"/>
    <lineage>
        <taxon>Bacteria</taxon>
        <taxon>Pseudomonadati</taxon>
        <taxon>Pseudomonadota</taxon>
        <taxon>Alphaproteobacteria</taxon>
        <taxon>Rhodobacterales</taxon>
        <taxon>Roseobacteraceae</taxon>
        <taxon>Jannaschia</taxon>
    </lineage>
</organism>
<dbReference type="AlphaFoldDB" id="A0A0M6XN22"/>
<dbReference type="Gene3D" id="2.60.120.380">
    <property type="match status" value="3"/>
</dbReference>
<feature type="signal peptide" evidence="1">
    <location>
        <begin position="1"/>
        <end position="19"/>
    </location>
</feature>
<dbReference type="Proteomes" id="UP000048908">
    <property type="component" value="Unassembled WGS sequence"/>
</dbReference>
<feature type="chain" id="PRO_5005807021" description="Bacterial pre-peptidase C-terminal domain protein" evidence="1">
    <location>
        <begin position="20"/>
        <end position="403"/>
    </location>
</feature>
<gene>
    <name evidence="2" type="ORF">JAN5088_01093</name>
</gene>
<evidence type="ECO:0000313" key="3">
    <source>
        <dbReference type="Proteomes" id="UP000048908"/>
    </source>
</evidence>
<dbReference type="RefSeq" id="WP_055681783.1">
    <property type="nucleotide sequence ID" value="NZ_CXPG01000013.1"/>
</dbReference>
<accession>A0A0M6XN22</accession>